<gene>
    <name evidence="3" type="ORF">MPC4_330022</name>
</gene>
<keyword evidence="4" id="KW-1185">Reference proteome</keyword>
<dbReference type="NCBIfam" id="NF033517">
    <property type="entry name" value="transpos_IS66"/>
    <property type="match status" value="1"/>
</dbReference>
<evidence type="ECO:0000259" key="2">
    <source>
        <dbReference type="Pfam" id="PF13817"/>
    </source>
</evidence>
<dbReference type="InterPro" id="IPR039552">
    <property type="entry name" value="IS66_C"/>
</dbReference>
<evidence type="ECO:0000259" key="1">
    <source>
        <dbReference type="Pfam" id="PF03050"/>
    </source>
</evidence>
<comment type="caution">
    <text evidence="3">The sequence shown here is derived from an EMBL/GenBank/DDBJ whole genome shotgun (WGS) entry which is preliminary data.</text>
</comment>
<dbReference type="PANTHER" id="PTHR33678">
    <property type="entry name" value="BLL1576 PROTEIN"/>
    <property type="match status" value="1"/>
</dbReference>
<feature type="domain" description="Transposase IS66 C-terminal" evidence="2">
    <location>
        <begin position="208"/>
        <end position="245"/>
    </location>
</feature>
<dbReference type="EMBL" id="CABFMQ020000091">
    <property type="protein sequence ID" value="VTZ51222.1"/>
    <property type="molecule type" value="Genomic_DNA"/>
</dbReference>
<proteinExistence type="predicted"/>
<dbReference type="InterPro" id="IPR052344">
    <property type="entry name" value="Transposase-related"/>
</dbReference>
<feature type="domain" description="Transposase IS66 central" evidence="1">
    <location>
        <begin position="10"/>
        <end position="201"/>
    </location>
</feature>
<reference evidence="3 4" key="1">
    <citation type="submission" date="2019-05" db="EMBL/GenBank/DDBJ databases">
        <authorList>
            <person name="Farhan Ul Haque M."/>
        </authorList>
    </citation>
    <scope>NUCLEOTIDE SEQUENCE [LARGE SCALE GENOMIC DNA]</scope>
    <source>
        <strain evidence="3">2</strain>
    </source>
</reference>
<accession>A0A8B6MAW6</accession>
<evidence type="ECO:0000313" key="3">
    <source>
        <dbReference type="EMBL" id="VTZ51222.1"/>
    </source>
</evidence>
<organism evidence="3 4">
    <name type="scientific">Methylocella tundrae</name>
    <dbReference type="NCBI Taxonomy" id="227605"/>
    <lineage>
        <taxon>Bacteria</taxon>
        <taxon>Pseudomonadati</taxon>
        <taxon>Pseudomonadota</taxon>
        <taxon>Alphaproteobacteria</taxon>
        <taxon>Hyphomicrobiales</taxon>
        <taxon>Beijerinckiaceae</taxon>
        <taxon>Methylocella</taxon>
    </lineage>
</organism>
<evidence type="ECO:0000313" key="4">
    <source>
        <dbReference type="Proteomes" id="UP000485880"/>
    </source>
</evidence>
<dbReference type="Proteomes" id="UP000485880">
    <property type="component" value="Unassembled WGS sequence"/>
</dbReference>
<sequence>MARPIHSDDRPFGGQDPPAAFFEYSRSRAREYPQKHLASFTGILQADAFSGYVALYDARRQPAPMIEAACWSHGRRNFFDLAKLNKAPIAIEAVRRIDELFEIERTINGKTPEQRVAVRQEKSKPLVLALEAWLRDQRAKLSSKSETAKAINYCLTRWTAFTRFLDDGRVCLSNNAAERAVRGVAVGRKNWTFAGSDAGGHRAAAILTLIETCKMNDVDPQAWLTDILARLPDHPAKRINELLPWNWKLQHQPQAKAA</sequence>
<dbReference type="PANTHER" id="PTHR33678:SF1">
    <property type="entry name" value="BLL1576 PROTEIN"/>
    <property type="match status" value="1"/>
</dbReference>
<name>A0A8B6MAW6_METTU</name>
<dbReference type="Pfam" id="PF03050">
    <property type="entry name" value="DDE_Tnp_IS66"/>
    <property type="match status" value="1"/>
</dbReference>
<dbReference type="InterPro" id="IPR004291">
    <property type="entry name" value="Transposase_IS66_central"/>
</dbReference>
<dbReference type="Pfam" id="PF13817">
    <property type="entry name" value="DDE_Tnp_IS66_C"/>
    <property type="match status" value="1"/>
</dbReference>
<dbReference type="AlphaFoldDB" id="A0A8B6MAW6"/>
<protein>
    <recommendedName>
        <fullName evidence="5">Transposase</fullName>
    </recommendedName>
</protein>
<evidence type="ECO:0008006" key="5">
    <source>
        <dbReference type="Google" id="ProtNLM"/>
    </source>
</evidence>